<dbReference type="OrthoDB" id="7763451at2759"/>
<evidence type="ECO:0000313" key="5">
    <source>
        <dbReference type="Proteomes" id="UP000243217"/>
    </source>
</evidence>
<protein>
    <recommendedName>
        <fullName evidence="3">RRM domain-containing protein</fullName>
    </recommendedName>
</protein>
<dbReference type="InterPro" id="IPR035979">
    <property type="entry name" value="RBD_domain_sf"/>
</dbReference>
<name>A0A1V9YRM6_9STRA</name>
<accession>A0A1V9YRM6</accession>
<evidence type="ECO:0000256" key="2">
    <source>
        <dbReference type="SAM" id="MobiDB-lite"/>
    </source>
</evidence>
<dbReference type="STRING" id="74557.A0A1V9YRM6"/>
<proteinExistence type="predicted"/>
<dbReference type="AlphaFoldDB" id="A0A1V9YRM6"/>
<keyword evidence="1" id="KW-0694">RNA-binding</keyword>
<feature type="region of interest" description="Disordered" evidence="2">
    <location>
        <begin position="309"/>
        <end position="334"/>
    </location>
</feature>
<evidence type="ECO:0000256" key="1">
    <source>
        <dbReference type="PROSITE-ProRule" id="PRU00176"/>
    </source>
</evidence>
<keyword evidence="5" id="KW-1185">Reference proteome</keyword>
<dbReference type="EMBL" id="JNBS01003298">
    <property type="protein sequence ID" value="OQR88362.1"/>
    <property type="molecule type" value="Genomic_DNA"/>
</dbReference>
<feature type="domain" description="RRM" evidence="3">
    <location>
        <begin position="90"/>
        <end position="167"/>
    </location>
</feature>
<feature type="compositionally biased region" description="Basic and acidic residues" evidence="2">
    <location>
        <begin position="309"/>
        <end position="318"/>
    </location>
</feature>
<dbReference type="GO" id="GO:0003723">
    <property type="term" value="F:RNA binding"/>
    <property type="evidence" value="ECO:0007669"/>
    <property type="project" value="UniProtKB-UniRule"/>
</dbReference>
<evidence type="ECO:0000259" key="3">
    <source>
        <dbReference type="PROSITE" id="PS50102"/>
    </source>
</evidence>
<comment type="caution">
    <text evidence="4">The sequence shown here is derived from an EMBL/GenBank/DDBJ whole genome shotgun (WGS) entry which is preliminary data.</text>
</comment>
<reference evidence="4 5" key="1">
    <citation type="journal article" date="2014" name="Genome Biol. Evol.">
        <title>The secreted proteins of Achlya hypogyna and Thraustotheca clavata identify the ancestral oomycete secretome and reveal gene acquisitions by horizontal gene transfer.</title>
        <authorList>
            <person name="Misner I."/>
            <person name="Blouin N."/>
            <person name="Leonard G."/>
            <person name="Richards T.A."/>
            <person name="Lane C.E."/>
        </authorList>
    </citation>
    <scope>NUCLEOTIDE SEQUENCE [LARGE SCALE GENOMIC DNA]</scope>
    <source>
        <strain evidence="4 5">ATCC 34112</strain>
    </source>
</reference>
<dbReference type="InterPro" id="IPR000504">
    <property type="entry name" value="RRM_dom"/>
</dbReference>
<organism evidence="4 5">
    <name type="scientific">Thraustotheca clavata</name>
    <dbReference type="NCBI Taxonomy" id="74557"/>
    <lineage>
        <taxon>Eukaryota</taxon>
        <taxon>Sar</taxon>
        <taxon>Stramenopiles</taxon>
        <taxon>Oomycota</taxon>
        <taxon>Saprolegniomycetes</taxon>
        <taxon>Saprolegniales</taxon>
        <taxon>Achlyaceae</taxon>
        <taxon>Thraustotheca</taxon>
    </lineage>
</organism>
<evidence type="ECO:0000313" key="4">
    <source>
        <dbReference type="EMBL" id="OQR88362.1"/>
    </source>
</evidence>
<gene>
    <name evidence="4" type="ORF">THRCLA_10373</name>
</gene>
<dbReference type="Proteomes" id="UP000243217">
    <property type="component" value="Unassembled WGS sequence"/>
</dbReference>
<dbReference type="PROSITE" id="PS50102">
    <property type="entry name" value="RRM"/>
    <property type="match status" value="1"/>
</dbReference>
<dbReference type="CDD" id="cd00590">
    <property type="entry name" value="RRM_SF"/>
    <property type="match status" value="1"/>
</dbReference>
<dbReference type="SUPFAM" id="SSF54928">
    <property type="entry name" value="RNA-binding domain, RBD"/>
    <property type="match status" value="1"/>
</dbReference>
<dbReference type="InterPro" id="IPR012677">
    <property type="entry name" value="Nucleotide-bd_a/b_plait_sf"/>
</dbReference>
<dbReference type="Gene3D" id="3.30.70.330">
    <property type="match status" value="1"/>
</dbReference>
<sequence length="334" mass="35529">MVIKVVINEEGKSAVTVEVAKEATVAELLKAAESVRTTVDLEEPVIEFPEGTAINKHEQPISALGIVDGSIVFFKSHKAADAVTEEEVASTIVITNIPNENKMATEIAIYQHFASYGGIKRLILQADGESLQHAVLVFVNADAATASLERDGSTLLNGQISVIAAGSLPAPSAAKEEPDAAVKSVAKFLADGYSVGYKGFTHVQRFDEEHKISLQVKSGAEVAKMKAQELDAQFHVSEKIATVGKKAHELDEKYQVSQKASDVAHQAVSAADALAKRAMENKHVSAGVDKINSLFSSLMSVATQTVEETKKEIHEHEAAAAPAAPVAQEPKKDA</sequence>